<organism evidence="1 2">
    <name type="scientific">Ewingella americana</name>
    <dbReference type="NCBI Taxonomy" id="41202"/>
    <lineage>
        <taxon>Bacteria</taxon>
        <taxon>Pseudomonadati</taxon>
        <taxon>Pseudomonadota</taxon>
        <taxon>Gammaproteobacteria</taxon>
        <taxon>Enterobacterales</taxon>
        <taxon>Yersiniaceae</taxon>
        <taxon>Ewingella</taxon>
    </lineage>
</organism>
<dbReference type="AlphaFoldDB" id="A0A502G702"/>
<reference evidence="1 2" key="1">
    <citation type="journal article" date="2019" name="Environ. Microbiol.">
        <title>Species interactions and distinct microbial communities in high Arctic permafrost affected cryosols are associated with the CH4 and CO2 gas fluxes.</title>
        <authorList>
            <person name="Altshuler I."/>
            <person name="Hamel J."/>
            <person name="Turney S."/>
            <person name="Magnuson E."/>
            <person name="Levesque R."/>
            <person name="Greer C."/>
            <person name="Whyte L.G."/>
        </authorList>
    </citation>
    <scope>NUCLEOTIDE SEQUENCE [LARGE SCALE GENOMIC DNA]</scope>
    <source>
        <strain evidence="1 2">E4</strain>
    </source>
</reference>
<keyword evidence="2" id="KW-1185">Reference proteome</keyword>
<protein>
    <submittedName>
        <fullName evidence="1">Uncharacterized protein</fullName>
    </submittedName>
</protein>
<evidence type="ECO:0000313" key="1">
    <source>
        <dbReference type="EMBL" id="TPG57628.1"/>
    </source>
</evidence>
<dbReference type="Proteomes" id="UP000317663">
    <property type="component" value="Unassembled WGS sequence"/>
</dbReference>
<dbReference type="PROSITE" id="PS51257">
    <property type="entry name" value="PROKAR_LIPOPROTEIN"/>
    <property type="match status" value="1"/>
</dbReference>
<comment type="caution">
    <text evidence="1">The sequence shown here is derived from an EMBL/GenBank/DDBJ whole genome shotgun (WGS) entry which is preliminary data.</text>
</comment>
<dbReference type="OrthoDB" id="6505278at2"/>
<dbReference type="EMBL" id="RCZD01000013">
    <property type="protein sequence ID" value="TPG57628.1"/>
    <property type="molecule type" value="Genomic_DNA"/>
</dbReference>
<evidence type="ECO:0000313" key="2">
    <source>
        <dbReference type="Proteomes" id="UP000317663"/>
    </source>
</evidence>
<accession>A0A502G702</accession>
<proteinExistence type="predicted"/>
<gene>
    <name evidence="1" type="ORF">EAH77_20655</name>
</gene>
<name>A0A502G702_9GAMM</name>
<sequence>MGQYFKPVPVPAGIFISCGKLRSAFMSVFSDVKINPPFPGYPTRSQPCTLRTEVFTHPVLANQGGLSHVC</sequence>